<comment type="caution">
    <text evidence="2">The sequence shown here is derived from an EMBL/GenBank/DDBJ whole genome shotgun (WGS) entry which is preliminary data.</text>
</comment>
<evidence type="ECO:0000256" key="1">
    <source>
        <dbReference type="SAM" id="MobiDB-lite"/>
    </source>
</evidence>
<protein>
    <submittedName>
        <fullName evidence="2">F420-dependent glucose-6-phosphate dehydrogenase</fullName>
    </submittedName>
</protein>
<gene>
    <name evidence="2" type="ORF">STAS_13879</name>
</gene>
<organism evidence="2 3">
    <name type="scientific">Striga asiatica</name>
    <name type="common">Asiatic witchweed</name>
    <name type="synonym">Buchnera asiatica</name>
    <dbReference type="NCBI Taxonomy" id="4170"/>
    <lineage>
        <taxon>Eukaryota</taxon>
        <taxon>Viridiplantae</taxon>
        <taxon>Streptophyta</taxon>
        <taxon>Embryophyta</taxon>
        <taxon>Tracheophyta</taxon>
        <taxon>Spermatophyta</taxon>
        <taxon>Magnoliopsida</taxon>
        <taxon>eudicotyledons</taxon>
        <taxon>Gunneridae</taxon>
        <taxon>Pentapetalae</taxon>
        <taxon>asterids</taxon>
        <taxon>lamiids</taxon>
        <taxon>Lamiales</taxon>
        <taxon>Orobanchaceae</taxon>
        <taxon>Buchnereae</taxon>
        <taxon>Striga</taxon>
    </lineage>
</organism>
<dbReference type="AlphaFoldDB" id="A0A5A7PXH6"/>
<keyword evidence="3" id="KW-1185">Reference proteome</keyword>
<evidence type="ECO:0000313" key="3">
    <source>
        <dbReference type="Proteomes" id="UP000325081"/>
    </source>
</evidence>
<accession>A0A5A7PXH6</accession>
<proteinExistence type="predicted"/>
<dbReference type="EMBL" id="BKCP01005383">
    <property type="protein sequence ID" value="GER37464.1"/>
    <property type="molecule type" value="Genomic_DNA"/>
</dbReference>
<feature type="compositionally biased region" description="Low complexity" evidence="1">
    <location>
        <begin position="98"/>
        <end position="109"/>
    </location>
</feature>
<sequence>MVCVDQILTGSRLTRWSLIENHFLLRSWQFQSRKFSDSSHSLVPNPPRVDQPLVIAHHYSSSFLHVKHSLPHCPAARALAQAGARPEPSWADSLDPLASTSRKSARTSSDLPAKSPPLDSNPLSARLLPCLFCQVPISSKCVLPPPQAARSAFRKAPRRKRTCRFSSSACACGVLVEQDVCTLHVSVYDSVAGVEIVEPAPCPDADFETLLPAQRWTAAARPPKPVETVGQRATWHIVVHENHFPVLPLDCDRLSTSSVDDDDALVDFSESAPPDLEPAVEVLCGELHLDQRKTAAETFGSGGRLLVVRLPS</sequence>
<dbReference type="Proteomes" id="UP000325081">
    <property type="component" value="Unassembled WGS sequence"/>
</dbReference>
<name>A0A5A7PXH6_STRAF</name>
<reference evidence="3" key="1">
    <citation type="journal article" date="2019" name="Curr. Biol.">
        <title>Genome Sequence of Striga asiatica Provides Insight into the Evolution of Plant Parasitism.</title>
        <authorList>
            <person name="Yoshida S."/>
            <person name="Kim S."/>
            <person name="Wafula E.K."/>
            <person name="Tanskanen J."/>
            <person name="Kim Y.M."/>
            <person name="Honaas L."/>
            <person name="Yang Z."/>
            <person name="Spallek T."/>
            <person name="Conn C.E."/>
            <person name="Ichihashi Y."/>
            <person name="Cheong K."/>
            <person name="Cui S."/>
            <person name="Der J.P."/>
            <person name="Gundlach H."/>
            <person name="Jiao Y."/>
            <person name="Hori C."/>
            <person name="Ishida J.K."/>
            <person name="Kasahara H."/>
            <person name="Kiba T."/>
            <person name="Kim M.S."/>
            <person name="Koo N."/>
            <person name="Laohavisit A."/>
            <person name="Lee Y.H."/>
            <person name="Lumba S."/>
            <person name="McCourt P."/>
            <person name="Mortimer J.C."/>
            <person name="Mutuku J.M."/>
            <person name="Nomura T."/>
            <person name="Sasaki-Sekimoto Y."/>
            <person name="Seto Y."/>
            <person name="Wang Y."/>
            <person name="Wakatake T."/>
            <person name="Sakakibara H."/>
            <person name="Demura T."/>
            <person name="Yamaguchi S."/>
            <person name="Yoneyama K."/>
            <person name="Manabe R.I."/>
            <person name="Nelson D.C."/>
            <person name="Schulman A.H."/>
            <person name="Timko M.P."/>
            <person name="dePamphilis C.W."/>
            <person name="Choi D."/>
            <person name="Shirasu K."/>
        </authorList>
    </citation>
    <scope>NUCLEOTIDE SEQUENCE [LARGE SCALE GENOMIC DNA]</scope>
    <source>
        <strain evidence="3">cv. UVA1</strain>
    </source>
</reference>
<evidence type="ECO:0000313" key="2">
    <source>
        <dbReference type="EMBL" id="GER37464.1"/>
    </source>
</evidence>
<feature type="region of interest" description="Disordered" evidence="1">
    <location>
        <begin position="86"/>
        <end position="118"/>
    </location>
</feature>